<accession>A0A8J6CAS1</accession>
<keyword evidence="3" id="KW-1185">Reference proteome</keyword>
<protein>
    <submittedName>
        <fullName evidence="2">Uncharacterized protein</fullName>
    </submittedName>
</protein>
<organism evidence="2 3">
    <name type="scientific">Diacronema lutheri</name>
    <name type="common">Unicellular marine alga</name>
    <name type="synonym">Monochrysis lutheri</name>
    <dbReference type="NCBI Taxonomy" id="2081491"/>
    <lineage>
        <taxon>Eukaryota</taxon>
        <taxon>Haptista</taxon>
        <taxon>Haptophyta</taxon>
        <taxon>Pavlovophyceae</taxon>
        <taxon>Pavlovales</taxon>
        <taxon>Pavlovaceae</taxon>
        <taxon>Diacronema</taxon>
    </lineage>
</organism>
<evidence type="ECO:0000256" key="1">
    <source>
        <dbReference type="SAM" id="Phobius"/>
    </source>
</evidence>
<keyword evidence="1" id="KW-1133">Transmembrane helix</keyword>
<dbReference type="EMBL" id="JAGTXO010000005">
    <property type="protein sequence ID" value="KAG8467947.1"/>
    <property type="molecule type" value="Genomic_DNA"/>
</dbReference>
<name>A0A8J6CAS1_DIALT</name>
<proteinExistence type="predicted"/>
<evidence type="ECO:0000313" key="2">
    <source>
        <dbReference type="EMBL" id="KAG8467947.1"/>
    </source>
</evidence>
<feature type="transmembrane region" description="Helical" evidence="1">
    <location>
        <begin position="117"/>
        <end position="138"/>
    </location>
</feature>
<dbReference type="Proteomes" id="UP000751190">
    <property type="component" value="Unassembled WGS sequence"/>
</dbReference>
<keyword evidence="1" id="KW-0812">Transmembrane</keyword>
<evidence type="ECO:0000313" key="3">
    <source>
        <dbReference type="Proteomes" id="UP000751190"/>
    </source>
</evidence>
<keyword evidence="1" id="KW-0472">Membrane</keyword>
<gene>
    <name evidence="2" type="ORF">KFE25_006999</name>
</gene>
<sequence length="179" mass="18741">MGMALTLIAFGYVGISVIFLHMKHDSLWEHDGASAADRPCTRSCEDVLGLSTCASRQMPPAGLLCRNNEAMGRMRLSSFNCECPYEPMLTCISTNSTALWSMTQETGTCQPDNAICLWAASVAVALLIGVFDLASCLLCGCHSKADRGCGPMVGIARTLLGAGVAGPGGVAMSKAMSLV</sequence>
<comment type="caution">
    <text evidence="2">The sequence shown here is derived from an EMBL/GenBank/DDBJ whole genome shotgun (WGS) entry which is preliminary data.</text>
</comment>
<reference evidence="2" key="1">
    <citation type="submission" date="2021-05" db="EMBL/GenBank/DDBJ databases">
        <title>The genome of the haptophyte Pavlova lutheri (Diacronema luteri, Pavlovales) - a model for lipid biosynthesis in eukaryotic algae.</title>
        <authorList>
            <person name="Hulatt C.J."/>
            <person name="Posewitz M.C."/>
        </authorList>
    </citation>
    <scope>NUCLEOTIDE SEQUENCE</scope>
    <source>
        <strain evidence="2">NIVA-4/92</strain>
    </source>
</reference>
<dbReference type="AlphaFoldDB" id="A0A8J6CAS1"/>